<evidence type="ECO:0000313" key="1">
    <source>
        <dbReference type="EMBL" id="OBS71683.1"/>
    </source>
</evidence>
<dbReference type="EMBL" id="LZPO01055738">
    <property type="protein sequence ID" value="OBS71683.1"/>
    <property type="molecule type" value="Genomic_DNA"/>
</dbReference>
<organism evidence="1 2">
    <name type="scientific">Neotoma lepida</name>
    <name type="common">Desert woodrat</name>
    <dbReference type="NCBI Taxonomy" id="56216"/>
    <lineage>
        <taxon>Eukaryota</taxon>
        <taxon>Metazoa</taxon>
        <taxon>Chordata</taxon>
        <taxon>Craniata</taxon>
        <taxon>Vertebrata</taxon>
        <taxon>Euteleostomi</taxon>
        <taxon>Mammalia</taxon>
        <taxon>Eutheria</taxon>
        <taxon>Euarchontoglires</taxon>
        <taxon>Glires</taxon>
        <taxon>Rodentia</taxon>
        <taxon>Myomorpha</taxon>
        <taxon>Muroidea</taxon>
        <taxon>Cricetidae</taxon>
        <taxon>Neotominae</taxon>
        <taxon>Neotoma</taxon>
    </lineage>
</organism>
<dbReference type="AlphaFoldDB" id="A0A1A6GZC0"/>
<comment type="caution">
    <text evidence="1">The sequence shown here is derived from an EMBL/GenBank/DDBJ whole genome shotgun (WGS) entry which is preliminary data.</text>
</comment>
<dbReference type="InterPro" id="IPR017850">
    <property type="entry name" value="Alkaline_phosphatase_core_sf"/>
</dbReference>
<feature type="non-terminal residue" evidence="1">
    <location>
        <position position="1"/>
    </location>
</feature>
<dbReference type="STRING" id="56216.A0A1A6GZC0"/>
<dbReference type="Proteomes" id="UP000092124">
    <property type="component" value="Unassembled WGS sequence"/>
</dbReference>
<keyword evidence="2" id="KW-1185">Reference proteome</keyword>
<sequence>NPAFWNQKAAKTLNATKKLQPFQTSAKDLIIFLGDGNDGKSWYRRRKVGKNVPWGSGGKSQKVKD</sequence>
<protein>
    <submittedName>
        <fullName evidence="1">Uncharacterized protein</fullName>
    </submittedName>
</protein>
<dbReference type="Gene3D" id="3.40.720.10">
    <property type="entry name" value="Alkaline Phosphatase, subunit A"/>
    <property type="match status" value="1"/>
</dbReference>
<gene>
    <name evidence="1" type="ORF">A6R68_13742</name>
</gene>
<evidence type="ECO:0000313" key="2">
    <source>
        <dbReference type="Proteomes" id="UP000092124"/>
    </source>
</evidence>
<reference evidence="1 2" key="1">
    <citation type="submission" date="2016-06" db="EMBL/GenBank/DDBJ databases">
        <title>The Draft Genome Sequence and Annotation of the Desert Woodrat Neotoma lepida.</title>
        <authorList>
            <person name="Campbell M."/>
            <person name="Oakeson K.F."/>
            <person name="Yandell M."/>
            <person name="Halpert J.R."/>
            <person name="Dearing D."/>
        </authorList>
    </citation>
    <scope>NUCLEOTIDE SEQUENCE [LARGE SCALE GENOMIC DNA]</scope>
    <source>
        <strain evidence="1">417</strain>
        <tissue evidence="1">Liver</tissue>
    </source>
</reference>
<name>A0A1A6GZC0_NEOLE</name>
<accession>A0A1A6GZC0</accession>
<proteinExistence type="predicted"/>